<dbReference type="InterPro" id="IPR029063">
    <property type="entry name" value="SAM-dependent_MTases_sf"/>
</dbReference>
<reference evidence="6" key="1">
    <citation type="submission" date="2017-09" db="EMBL/GenBank/DDBJ databases">
        <authorList>
            <person name="Zhang Y."/>
            <person name="Huang X."/>
            <person name="Liu J."/>
            <person name="Lu L."/>
            <person name="Peng K."/>
        </authorList>
    </citation>
    <scope>NUCLEOTIDE SEQUENCE [LARGE SCALE GENOMIC DNA]</scope>
    <source>
        <strain evidence="6">S-XJ-1</strain>
    </source>
</reference>
<gene>
    <name evidence="5" type="ORF">CEY15_16360</name>
</gene>
<keyword evidence="6" id="KW-1185">Reference proteome</keyword>
<dbReference type="GO" id="GO:0032259">
    <property type="term" value="P:methylation"/>
    <property type="evidence" value="ECO:0007669"/>
    <property type="project" value="UniProtKB-KW"/>
</dbReference>
<dbReference type="SUPFAM" id="SSF53335">
    <property type="entry name" value="S-adenosyl-L-methionine-dependent methyltransferases"/>
    <property type="match status" value="1"/>
</dbReference>
<name>A0A2A2WL17_9ACTN</name>
<dbReference type="PANTHER" id="PTHR45875">
    <property type="entry name" value="METHYLTRANSFERASE N6AMT1"/>
    <property type="match status" value="1"/>
</dbReference>
<dbReference type="RefSeq" id="WP_095719320.1">
    <property type="nucleotide sequence ID" value="NZ_NTGA01000036.1"/>
</dbReference>
<keyword evidence="4" id="KW-0949">S-adenosyl-L-methionine</keyword>
<evidence type="ECO:0000256" key="4">
    <source>
        <dbReference type="ARBA" id="ARBA00022691"/>
    </source>
</evidence>
<dbReference type="NCBIfam" id="TIGR00537">
    <property type="entry name" value="hemK_rel_arch"/>
    <property type="match status" value="1"/>
</dbReference>
<sequence>MTQTRLAHIEVDDGVYAPQADSWLLCEALDQADLVTGKRVLDICTGSGILAVETALRGAREVVAFDISPAAVACATRNAERAGVRVDARVGTLADARLAGPFDVVVSNPPYVPSDTPLSGTGPNRAWDAGADGRVVLDELCDLAPDLVAPGGSMLIVHSEFSDPPQTIARLERAGFDAREVASQVVEFGPVMLRYAARLEAAGLLEPGRRVEELVVIRVDRR</sequence>
<organism evidence="5 6">
    <name type="scientific">Dietzia natronolimnaea</name>
    <dbReference type="NCBI Taxonomy" id="161920"/>
    <lineage>
        <taxon>Bacteria</taxon>
        <taxon>Bacillati</taxon>
        <taxon>Actinomycetota</taxon>
        <taxon>Actinomycetes</taxon>
        <taxon>Mycobacteriales</taxon>
        <taxon>Dietziaceae</taxon>
        <taxon>Dietzia</taxon>
    </lineage>
</organism>
<dbReference type="OrthoDB" id="8746524at2"/>
<dbReference type="GO" id="GO:0008276">
    <property type="term" value="F:protein methyltransferase activity"/>
    <property type="evidence" value="ECO:0007669"/>
    <property type="project" value="TreeGrafter"/>
</dbReference>
<keyword evidence="2 5" id="KW-0489">Methyltransferase</keyword>
<dbReference type="PROSITE" id="PS00092">
    <property type="entry name" value="N6_MTASE"/>
    <property type="match status" value="1"/>
</dbReference>
<dbReference type="Pfam" id="PF06325">
    <property type="entry name" value="PrmA"/>
    <property type="match status" value="1"/>
</dbReference>
<dbReference type="GO" id="GO:0035657">
    <property type="term" value="C:eRF1 methyltransferase complex"/>
    <property type="evidence" value="ECO:0007669"/>
    <property type="project" value="TreeGrafter"/>
</dbReference>
<keyword evidence="3" id="KW-0808">Transferase</keyword>
<dbReference type="GO" id="GO:0008757">
    <property type="term" value="F:S-adenosylmethionine-dependent methyltransferase activity"/>
    <property type="evidence" value="ECO:0007669"/>
    <property type="project" value="TreeGrafter"/>
</dbReference>
<dbReference type="PANTHER" id="PTHR45875:SF1">
    <property type="entry name" value="METHYLTRANSFERASE N6AMT1"/>
    <property type="match status" value="1"/>
</dbReference>
<accession>A0A2A2WL17</accession>
<evidence type="ECO:0000313" key="5">
    <source>
        <dbReference type="EMBL" id="PAY21898.1"/>
    </source>
</evidence>
<proteinExistence type="inferred from homology"/>
<evidence type="ECO:0000256" key="2">
    <source>
        <dbReference type="ARBA" id="ARBA00022603"/>
    </source>
</evidence>
<dbReference type="InterPro" id="IPR052190">
    <property type="entry name" value="Euk-Arch_PrmC-MTase"/>
</dbReference>
<protein>
    <submittedName>
        <fullName evidence="5">Methylase</fullName>
    </submittedName>
</protein>
<dbReference type="InterPro" id="IPR002052">
    <property type="entry name" value="DNA_methylase_N6_adenine_CS"/>
</dbReference>
<comment type="caution">
    <text evidence="5">The sequence shown here is derived from an EMBL/GenBank/DDBJ whole genome shotgun (WGS) entry which is preliminary data.</text>
</comment>
<evidence type="ECO:0000256" key="3">
    <source>
        <dbReference type="ARBA" id="ARBA00022679"/>
    </source>
</evidence>
<dbReference type="AlphaFoldDB" id="A0A2A2WL17"/>
<dbReference type="InterPro" id="IPR004557">
    <property type="entry name" value="PrmC-related"/>
</dbReference>
<dbReference type="CDD" id="cd02440">
    <property type="entry name" value="AdoMet_MTases"/>
    <property type="match status" value="1"/>
</dbReference>
<evidence type="ECO:0000256" key="1">
    <source>
        <dbReference type="ARBA" id="ARBA00006149"/>
    </source>
</evidence>
<evidence type="ECO:0000313" key="6">
    <source>
        <dbReference type="Proteomes" id="UP000218810"/>
    </source>
</evidence>
<dbReference type="GO" id="GO:0003676">
    <property type="term" value="F:nucleic acid binding"/>
    <property type="evidence" value="ECO:0007669"/>
    <property type="project" value="InterPro"/>
</dbReference>
<comment type="similarity">
    <text evidence="1">Belongs to the eukaryotic/archaeal PrmC-related family.</text>
</comment>
<dbReference type="EMBL" id="NTGA01000036">
    <property type="protein sequence ID" value="PAY21898.1"/>
    <property type="molecule type" value="Genomic_DNA"/>
</dbReference>
<dbReference type="Gene3D" id="3.40.50.150">
    <property type="entry name" value="Vaccinia Virus protein VP39"/>
    <property type="match status" value="1"/>
</dbReference>
<dbReference type="Proteomes" id="UP000218810">
    <property type="component" value="Unassembled WGS sequence"/>
</dbReference>